<dbReference type="Proteomes" id="UP001652445">
    <property type="component" value="Unassembled WGS sequence"/>
</dbReference>
<evidence type="ECO:0000313" key="1">
    <source>
        <dbReference type="EMBL" id="MCU6795945.1"/>
    </source>
</evidence>
<evidence type="ECO:0000313" key="2">
    <source>
        <dbReference type="Proteomes" id="UP001652445"/>
    </source>
</evidence>
<sequence>MIILIVGFWLYLYIRNRMKGTMESEGEGLPLPEGTPVSSDEVTRLLEENGFKVISGKQRIPIHITINEGEPLHSRLFIDYFVEQDGMYYTVKVARERKPMEATGSSIRDHLLAFHLLYPQTSGVLYVDPQQQRIQCIRFQIDNEDEV</sequence>
<keyword evidence="2" id="KW-1185">Reference proteome</keyword>
<name>A0ABT2UMS1_9BACL</name>
<organism evidence="1 2">
    <name type="scientific">Paenibacillus baimaensis</name>
    <dbReference type="NCBI Taxonomy" id="2982185"/>
    <lineage>
        <taxon>Bacteria</taxon>
        <taxon>Bacillati</taxon>
        <taxon>Bacillota</taxon>
        <taxon>Bacilli</taxon>
        <taxon>Bacillales</taxon>
        <taxon>Paenibacillaceae</taxon>
        <taxon>Paenibacillus</taxon>
    </lineage>
</organism>
<dbReference type="EMBL" id="JAOQIO010000095">
    <property type="protein sequence ID" value="MCU6795945.1"/>
    <property type="molecule type" value="Genomic_DNA"/>
</dbReference>
<comment type="caution">
    <text evidence="1">The sequence shown here is derived from an EMBL/GenBank/DDBJ whole genome shotgun (WGS) entry which is preliminary data.</text>
</comment>
<gene>
    <name evidence="1" type="ORF">OB236_27880</name>
</gene>
<reference evidence="1 2" key="1">
    <citation type="submission" date="2022-09" db="EMBL/GenBank/DDBJ databases">
        <authorList>
            <person name="Han X.L."/>
            <person name="Wang Q."/>
            <person name="Lu T."/>
        </authorList>
    </citation>
    <scope>NUCLEOTIDE SEQUENCE [LARGE SCALE GENOMIC DNA]</scope>
    <source>
        <strain evidence="1 2">WQ 127069</strain>
    </source>
</reference>
<accession>A0ABT2UMS1</accession>
<protein>
    <submittedName>
        <fullName evidence="1">Uncharacterized protein</fullName>
    </submittedName>
</protein>
<proteinExistence type="predicted"/>